<evidence type="ECO:0000256" key="1">
    <source>
        <dbReference type="ARBA" id="ARBA00023015"/>
    </source>
</evidence>
<keyword evidence="1" id="KW-0805">Transcription regulation</keyword>
<keyword evidence="3" id="KW-0804">Transcription</keyword>
<keyword evidence="6" id="KW-1185">Reference proteome</keyword>
<dbReference type="Proteomes" id="UP001595848">
    <property type="component" value="Unassembled WGS sequence"/>
</dbReference>
<dbReference type="RefSeq" id="WP_217965349.1">
    <property type="nucleotide sequence ID" value="NZ_JAHTBN010000006.1"/>
</dbReference>
<dbReference type="PANTHER" id="PTHR43537:SF5">
    <property type="entry name" value="UXU OPERON TRANSCRIPTIONAL REGULATOR"/>
    <property type="match status" value="1"/>
</dbReference>
<protein>
    <submittedName>
        <fullName evidence="5">FadR/GntR family transcriptional regulator</fullName>
    </submittedName>
</protein>
<dbReference type="InterPro" id="IPR011711">
    <property type="entry name" value="GntR_C"/>
</dbReference>
<dbReference type="Pfam" id="PF07729">
    <property type="entry name" value="FCD"/>
    <property type="match status" value="1"/>
</dbReference>
<gene>
    <name evidence="5" type="ORF">ACFOY1_18355</name>
</gene>
<dbReference type="Pfam" id="PF00392">
    <property type="entry name" value="GntR"/>
    <property type="match status" value="1"/>
</dbReference>
<keyword evidence="2" id="KW-0238">DNA-binding</keyword>
<comment type="caution">
    <text evidence="5">The sequence shown here is derived from an EMBL/GenBank/DDBJ whole genome shotgun (WGS) entry which is preliminary data.</text>
</comment>
<reference evidence="6" key="1">
    <citation type="journal article" date="2019" name="Int. J. Syst. Evol. Microbiol.">
        <title>The Global Catalogue of Microorganisms (GCM) 10K type strain sequencing project: providing services to taxonomists for standard genome sequencing and annotation.</title>
        <authorList>
            <consortium name="The Broad Institute Genomics Platform"/>
            <consortium name="The Broad Institute Genome Sequencing Center for Infectious Disease"/>
            <person name="Wu L."/>
            <person name="Ma J."/>
        </authorList>
    </citation>
    <scope>NUCLEOTIDE SEQUENCE [LARGE SCALE GENOMIC DNA]</scope>
    <source>
        <strain evidence="6">LMG 24813</strain>
    </source>
</reference>
<dbReference type="PROSITE" id="PS50949">
    <property type="entry name" value="HTH_GNTR"/>
    <property type="match status" value="1"/>
</dbReference>
<dbReference type="PANTHER" id="PTHR43537">
    <property type="entry name" value="TRANSCRIPTIONAL REGULATOR, GNTR FAMILY"/>
    <property type="match status" value="1"/>
</dbReference>
<evidence type="ECO:0000259" key="4">
    <source>
        <dbReference type="PROSITE" id="PS50949"/>
    </source>
</evidence>
<sequence>MKPPTVSAANISAVPVTHGKLADKLYENMLSWITFGDLKEGDRLPSEERLAKQFGVSRPVVRQALLRLRSDEIIISRHGSGSYILRRPKKEFFDFAPMGGVADLVRCFEYRIALEGEAAWLAARRRTNIDLKRIGDALHDMDNAVASRTIATSSDIDFHAAIAAATKNELFVSTMASLSTLIFSGMTVARKLSLQMNLARLELVQKEHLAIYKAIETQDQVAARELMRKHIDNARNRVLTDSVEPDPDTKS</sequence>
<evidence type="ECO:0000256" key="2">
    <source>
        <dbReference type="ARBA" id="ARBA00023125"/>
    </source>
</evidence>
<dbReference type="InterPro" id="IPR000524">
    <property type="entry name" value="Tscrpt_reg_HTH_GntR"/>
</dbReference>
<dbReference type="EMBL" id="JBHSBV010000007">
    <property type="protein sequence ID" value="MFC4202917.1"/>
    <property type="molecule type" value="Genomic_DNA"/>
</dbReference>
<feature type="domain" description="HTH gntR-type" evidence="4">
    <location>
        <begin position="19"/>
        <end position="87"/>
    </location>
</feature>
<evidence type="ECO:0000313" key="5">
    <source>
        <dbReference type="EMBL" id="MFC4202917.1"/>
    </source>
</evidence>
<dbReference type="CDD" id="cd07377">
    <property type="entry name" value="WHTH_GntR"/>
    <property type="match status" value="1"/>
</dbReference>
<accession>A0ABV8P5J5</accession>
<dbReference type="SMART" id="SM00345">
    <property type="entry name" value="HTH_GNTR"/>
    <property type="match status" value="1"/>
</dbReference>
<name>A0ABV8P5J5_9BURK</name>
<organism evidence="5 6">
    <name type="scientific">Candidimonas humi</name>
    <dbReference type="NCBI Taxonomy" id="683355"/>
    <lineage>
        <taxon>Bacteria</taxon>
        <taxon>Pseudomonadati</taxon>
        <taxon>Pseudomonadota</taxon>
        <taxon>Betaproteobacteria</taxon>
        <taxon>Burkholderiales</taxon>
        <taxon>Alcaligenaceae</taxon>
        <taxon>Candidimonas</taxon>
    </lineage>
</organism>
<evidence type="ECO:0000256" key="3">
    <source>
        <dbReference type="ARBA" id="ARBA00023163"/>
    </source>
</evidence>
<dbReference type="SMART" id="SM00895">
    <property type="entry name" value="FCD"/>
    <property type="match status" value="1"/>
</dbReference>
<evidence type="ECO:0000313" key="6">
    <source>
        <dbReference type="Proteomes" id="UP001595848"/>
    </source>
</evidence>
<proteinExistence type="predicted"/>